<name>A0A810CT76_9BRAD</name>
<accession>A0A810CT76</accession>
<evidence type="ECO:0000313" key="3">
    <source>
        <dbReference type="EMBL" id="BCE92286.1"/>
    </source>
</evidence>
<dbReference type="EMBL" id="AP023099">
    <property type="protein sequence ID" value="BCE92286.1"/>
    <property type="molecule type" value="Genomic_DNA"/>
</dbReference>
<evidence type="ECO:0000313" key="2">
    <source>
        <dbReference type="EMBL" id="BCE48772.1"/>
    </source>
</evidence>
<gene>
    <name evidence="3" type="ORF">XF10B_50840</name>
    <name evidence="1" type="ORF">XF1B_51880</name>
    <name evidence="2" type="ORF">XF4B_51210</name>
</gene>
<dbReference type="EMBL" id="AP023094">
    <property type="protein sequence ID" value="BCE48772.1"/>
    <property type="molecule type" value="Genomic_DNA"/>
</dbReference>
<reference evidence="2" key="3">
    <citation type="submission" date="2020-05" db="EMBL/GenBank/DDBJ databases">
        <title>Complete genome sequence of Bradyrhizobium diazoefficiens XF4 isolated from soybean nodule.</title>
        <authorList>
            <person name="Noda R."/>
            <person name="Kakizaki K."/>
            <person name="Minamisawa K."/>
        </authorList>
    </citation>
    <scope>NUCLEOTIDE SEQUENCE</scope>
    <source>
        <strain evidence="2">XF4</strain>
    </source>
</reference>
<evidence type="ECO:0000313" key="1">
    <source>
        <dbReference type="EMBL" id="BCE22507.1"/>
    </source>
</evidence>
<dbReference type="EMBL" id="AP023091">
    <property type="protein sequence ID" value="BCE22507.1"/>
    <property type="molecule type" value="Genomic_DNA"/>
</dbReference>
<dbReference type="AlphaFoldDB" id="A0A810CT76"/>
<sequence>MVEWIPYEEALAIVTARAGIADARRALDAAIERGAVTFNDALSAVRTFPGGLVIVDDQAAGPDGVNRRELERWIASLTAAPPAGRPKGTGMQSVDAGLITRMHDLIATKSVGSKTAAAKAILKEDGQNYGQSFDSTVRRLVDGYNAKYGG</sequence>
<organism evidence="3">
    <name type="scientific">Bradyrhizobium diazoefficiens</name>
    <dbReference type="NCBI Taxonomy" id="1355477"/>
    <lineage>
        <taxon>Bacteria</taxon>
        <taxon>Pseudomonadati</taxon>
        <taxon>Pseudomonadota</taxon>
        <taxon>Alphaproteobacteria</taxon>
        <taxon>Hyphomicrobiales</taxon>
        <taxon>Nitrobacteraceae</taxon>
        <taxon>Bradyrhizobium</taxon>
    </lineage>
</organism>
<reference evidence="1" key="1">
    <citation type="submission" date="2020-05" db="EMBL/GenBank/DDBJ databases">
        <title>Complete genome sequence of Bradyrhizobium diazoefficiens XF1 isolated from soybean nodule.</title>
        <authorList>
            <person name="Noda R."/>
            <person name="Kakizaki K."/>
            <person name="Minamisawa K."/>
        </authorList>
    </citation>
    <scope>NUCLEOTIDE SEQUENCE</scope>
    <source>
        <strain evidence="1">XF1</strain>
    </source>
</reference>
<reference evidence="3" key="2">
    <citation type="submission" date="2020-05" db="EMBL/GenBank/DDBJ databases">
        <title>Complete genome sequence of Bradyrhizobium diazoefficiens XF10 isolated from soybean nodule.</title>
        <authorList>
            <person name="Noda R."/>
            <person name="Kakizaki K."/>
            <person name="Minamisawa K."/>
        </authorList>
    </citation>
    <scope>NUCLEOTIDE SEQUENCE</scope>
    <source>
        <strain evidence="3">XF10</strain>
    </source>
</reference>
<protein>
    <submittedName>
        <fullName evidence="3">Uncharacterized protein</fullName>
    </submittedName>
</protein>
<proteinExistence type="predicted"/>